<dbReference type="InterPro" id="IPR033900">
    <property type="entry name" value="Gram_neg_porin_domain"/>
</dbReference>
<reference evidence="3 4" key="1">
    <citation type="submission" date="2017-03" db="EMBL/GenBank/DDBJ databases">
        <authorList>
            <person name="Afonso C.L."/>
            <person name="Miller P.J."/>
            <person name="Scott M.A."/>
            <person name="Spackman E."/>
            <person name="Goraichik I."/>
            <person name="Dimitrov K.M."/>
            <person name="Suarez D.L."/>
            <person name="Swayne D.E."/>
        </authorList>
    </citation>
    <scope>NUCLEOTIDE SEQUENCE [LARGE SCALE GENOMIC DNA]</scope>
    <source>
        <strain evidence="3 4">CECT 7023</strain>
    </source>
</reference>
<feature type="domain" description="Porin" evidence="2">
    <location>
        <begin position="8"/>
        <end position="356"/>
    </location>
</feature>
<dbReference type="SUPFAM" id="SSF56935">
    <property type="entry name" value="Porins"/>
    <property type="match status" value="2"/>
</dbReference>
<evidence type="ECO:0000313" key="4">
    <source>
        <dbReference type="Proteomes" id="UP000193900"/>
    </source>
</evidence>
<accession>A0A1Y5SKV8</accession>
<dbReference type="GO" id="GO:0015288">
    <property type="term" value="F:porin activity"/>
    <property type="evidence" value="ECO:0007669"/>
    <property type="project" value="InterPro"/>
</dbReference>
<protein>
    <recommendedName>
        <fullName evidence="2">Porin domain-containing protein</fullName>
    </recommendedName>
</protein>
<organism evidence="3 4">
    <name type="scientific">Roseisalinus antarcticus</name>
    <dbReference type="NCBI Taxonomy" id="254357"/>
    <lineage>
        <taxon>Bacteria</taxon>
        <taxon>Pseudomonadati</taxon>
        <taxon>Pseudomonadota</taxon>
        <taxon>Alphaproteobacteria</taxon>
        <taxon>Rhodobacterales</taxon>
        <taxon>Roseobacteraceae</taxon>
        <taxon>Roseisalinus</taxon>
    </lineage>
</organism>
<sequence length="380" mass="38528">MKSILLASASIVGLTIAGAASAEVGFAGDATVGYNDTDGFDTDAQGFYFSSNVAVTLSTTTDNGLTAAATFDFDVLDVEEDGDTDGLGLDLSSGGFLLSLTSEGASMFFGDTAFAAQTYYAGAGDLEADGFSEADGEIVLRGEAMFGSFTGGFSYVVADVDGNLVGDDAGVDSDFDQLSVGAVGTFGNFTVGMAYQAESDAVAGGSYDPSANGDFTMDEIFAIFGSTTVGAADISIAYASNQTMDTSSTGVAIAYPFGPVVLGAAFGSNPDGIDTYEVSVGYANGPVTVDVVYADNVDGTDEEVTLDATYDVGSGVTIMAGMNDGDGTAETDYYIGGTLALSDNVSLLASYAVDDDQSEEDAIGAPELQEGTTVEMSFTF</sequence>
<proteinExistence type="predicted"/>
<dbReference type="RefSeq" id="WP_085878599.1">
    <property type="nucleotide sequence ID" value="NZ_FWFZ01000007.1"/>
</dbReference>
<dbReference type="Pfam" id="PF13609">
    <property type="entry name" value="Porin_4"/>
    <property type="match status" value="1"/>
</dbReference>
<dbReference type="AlphaFoldDB" id="A0A1Y5SKV8"/>
<keyword evidence="1" id="KW-0732">Signal</keyword>
<dbReference type="EMBL" id="FWFZ01000007">
    <property type="protein sequence ID" value="SLN42760.1"/>
    <property type="molecule type" value="Genomic_DNA"/>
</dbReference>
<keyword evidence="4" id="KW-1185">Reference proteome</keyword>
<evidence type="ECO:0000259" key="2">
    <source>
        <dbReference type="Pfam" id="PF13609"/>
    </source>
</evidence>
<dbReference type="OrthoDB" id="7874340at2"/>
<dbReference type="Gene3D" id="2.40.160.10">
    <property type="entry name" value="Porin"/>
    <property type="match status" value="1"/>
</dbReference>
<gene>
    <name evidence="3" type="ORF">ROA7023_01726</name>
</gene>
<dbReference type="GO" id="GO:0016020">
    <property type="term" value="C:membrane"/>
    <property type="evidence" value="ECO:0007669"/>
    <property type="project" value="InterPro"/>
</dbReference>
<evidence type="ECO:0000256" key="1">
    <source>
        <dbReference type="SAM" id="SignalP"/>
    </source>
</evidence>
<name>A0A1Y5SKV8_9RHOB</name>
<dbReference type="Proteomes" id="UP000193900">
    <property type="component" value="Unassembled WGS sequence"/>
</dbReference>
<dbReference type="InterPro" id="IPR023614">
    <property type="entry name" value="Porin_dom_sf"/>
</dbReference>
<evidence type="ECO:0000313" key="3">
    <source>
        <dbReference type="EMBL" id="SLN42760.1"/>
    </source>
</evidence>
<feature type="signal peptide" evidence="1">
    <location>
        <begin position="1"/>
        <end position="22"/>
    </location>
</feature>
<feature type="chain" id="PRO_5012396176" description="Porin domain-containing protein" evidence="1">
    <location>
        <begin position="23"/>
        <end position="380"/>
    </location>
</feature>